<dbReference type="AlphaFoldDB" id="A0A0P1AXV0"/>
<dbReference type="OrthoDB" id="7457040at2759"/>
<dbReference type="STRING" id="4781.A0A0P1AXV0"/>
<dbReference type="InterPro" id="IPR029058">
    <property type="entry name" value="AB_hydrolase_fold"/>
</dbReference>
<feature type="transmembrane region" description="Helical" evidence="2">
    <location>
        <begin position="101"/>
        <end position="117"/>
    </location>
</feature>
<feature type="transmembrane region" description="Helical" evidence="2">
    <location>
        <begin position="129"/>
        <end position="148"/>
    </location>
</feature>
<dbReference type="Pfam" id="PF00561">
    <property type="entry name" value="Abhydrolase_1"/>
    <property type="match status" value="1"/>
</dbReference>
<dbReference type="PANTHER" id="PTHR42886">
    <property type="entry name" value="RE40534P-RELATED"/>
    <property type="match status" value="1"/>
</dbReference>
<evidence type="ECO:0000313" key="4">
    <source>
        <dbReference type="EMBL" id="CEG47281.1"/>
    </source>
</evidence>
<organism evidence="4 5">
    <name type="scientific">Plasmopara halstedii</name>
    <name type="common">Downy mildew of sunflower</name>
    <dbReference type="NCBI Taxonomy" id="4781"/>
    <lineage>
        <taxon>Eukaryota</taxon>
        <taxon>Sar</taxon>
        <taxon>Stramenopiles</taxon>
        <taxon>Oomycota</taxon>
        <taxon>Peronosporomycetes</taxon>
        <taxon>Peronosporales</taxon>
        <taxon>Peronosporaceae</taxon>
        <taxon>Plasmopara</taxon>
    </lineage>
</organism>
<dbReference type="EMBL" id="CCYD01002371">
    <property type="protein sequence ID" value="CEG47281.1"/>
    <property type="molecule type" value="Genomic_DNA"/>
</dbReference>
<keyword evidence="4" id="KW-0378">Hydrolase</keyword>
<accession>A0A0P1AXV0</accession>
<dbReference type="OMA" id="DTHIAHA"/>
<dbReference type="RefSeq" id="XP_024583650.1">
    <property type="nucleotide sequence ID" value="XM_024718231.1"/>
</dbReference>
<dbReference type="FunFam" id="3.40.50.1820:FF:000846">
    <property type="entry name" value="Uncharacterized protein"/>
    <property type="match status" value="1"/>
</dbReference>
<evidence type="ECO:0000256" key="2">
    <source>
        <dbReference type="SAM" id="Phobius"/>
    </source>
</evidence>
<dbReference type="GeneID" id="36398981"/>
<proteinExistence type="inferred from homology"/>
<evidence type="ECO:0000256" key="1">
    <source>
        <dbReference type="ARBA" id="ARBA00038097"/>
    </source>
</evidence>
<keyword evidence="5" id="KW-1185">Reference proteome</keyword>
<dbReference type="Gene3D" id="3.40.50.1820">
    <property type="entry name" value="alpha/beta hydrolase"/>
    <property type="match status" value="1"/>
</dbReference>
<dbReference type="SUPFAM" id="SSF53474">
    <property type="entry name" value="alpha/beta-Hydrolases"/>
    <property type="match status" value="1"/>
</dbReference>
<evidence type="ECO:0000313" key="5">
    <source>
        <dbReference type="Proteomes" id="UP000054928"/>
    </source>
</evidence>
<dbReference type="GO" id="GO:0052689">
    <property type="term" value="F:carboxylic ester hydrolase activity"/>
    <property type="evidence" value="ECO:0007669"/>
    <property type="project" value="TreeGrafter"/>
</dbReference>
<keyword evidence="2" id="KW-0472">Membrane</keyword>
<dbReference type="GO" id="GO:0008233">
    <property type="term" value="F:peptidase activity"/>
    <property type="evidence" value="ECO:0007669"/>
    <property type="project" value="UniProtKB-KW"/>
</dbReference>
<keyword evidence="2" id="KW-1133">Transmembrane helix</keyword>
<dbReference type="InterPro" id="IPR000073">
    <property type="entry name" value="AB_hydrolase_1"/>
</dbReference>
<protein>
    <submittedName>
        <fullName evidence="4">Serine protease family</fullName>
    </submittedName>
</protein>
<dbReference type="Proteomes" id="UP000054928">
    <property type="component" value="Unassembled WGS sequence"/>
</dbReference>
<keyword evidence="4" id="KW-0645">Protease</keyword>
<feature type="transmembrane region" description="Helical" evidence="2">
    <location>
        <begin position="26"/>
        <end position="49"/>
    </location>
</feature>
<dbReference type="GO" id="GO:0006508">
    <property type="term" value="P:proteolysis"/>
    <property type="evidence" value="ECO:0007669"/>
    <property type="project" value="UniProtKB-KW"/>
</dbReference>
<evidence type="ECO:0000259" key="3">
    <source>
        <dbReference type="Pfam" id="PF00561"/>
    </source>
</evidence>
<reference evidence="5" key="1">
    <citation type="submission" date="2014-09" db="EMBL/GenBank/DDBJ databases">
        <authorList>
            <person name="Sharma Rahul"/>
            <person name="Thines Marco"/>
        </authorList>
    </citation>
    <scope>NUCLEOTIDE SEQUENCE [LARGE SCALE GENOMIC DNA]</scope>
</reference>
<feature type="domain" description="AB hydrolase-1" evidence="3">
    <location>
        <begin position="206"/>
        <end position="309"/>
    </location>
</feature>
<sequence>MTVPAESSSPGRPRPSLLFGSPGFRILLLWLTPLLALLLAMWGIIGRFLTLPPKPVATTALIITWILYLVIPHIPVRLLDWPLVITLGLAILSHLPRYNSFVIHGIVTTLLILYAIIRKSLASVEESDVAKAVVETFTVLCCFFPLWLSCCNLHLWLPSDLKELERIERTIYGNFLETEFMLSKVAGLGTIHVPYCGDIKLRPKDLVLVHGYLAGNAFWSANLQALARCYNVFAVEWKGIGRSDRPKWHPKTEKEMDDFFVESLEDWRSELHLDHFILCGHSMGAMYCSYYAEKYHQRIEHLILVSPAGVNSSEIKQENLPLLLKFTSLFYITPMSIIRFAGPLGPKIVRWSWRKRIKWTPATNIVRSGEVDFGLITDYCYHNWALQASGDIAFYTHLHPGASARRRALDSVLTADTFHVPLTIIYGGGMDWMNSKYGEAVVRQLERTQYAVFRLVPSSGHQVFMDDPNEFNQILVRARSEFAVIVKMTSLSEDEWSLVSDNQEVLSEVSFDEVNEGSEVHETSNYEVSKVRKEPLDNQDEALASEEDTNEVLSLLADSMLSERSSFSKKNSLSLLSKAHRKRFAGFSPHYASNHRKTKSSYPERLRAITSASRSPEEVEHLKYNVLTSSKQDQSTQVNLNVVPEQPEYTVVTAFQPNCFVRGVFIAQPKNLSVTRFKQDQSTQVDLDDMEVSSLENRKVLSCEAPVRSLEATNKVHATFQDNERLSLCIAELKSVAVQIEQKILLQEQMIGLFERSLTLVEPFTSLTTGNQDNPQTVANNLRQANAHLKCQIALLRGDGKVLATYSLAELEEVETMLTQAMGSIRGIIRDKYRSAVEKHDTNNLP</sequence>
<feature type="transmembrane region" description="Helical" evidence="2">
    <location>
        <begin position="55"/>
        <end position="71"/>
    </location>
</feature>
<dbReference type="PANTHER" id="PTHR42886:SF29">
    <property type="entry name" value="PUMMELIG, ISOFORM A"/>
    <property type="match status" value="1"/>
</dbReference>
<dbReference type="GO" id="GO:0055088">
    <property type="term" value="P:lipid homeostasis"/>
    <property type="evidence" value="ECO:0007669"/>
    <property type="project" value="TreeGrafter"/>
</dbReference>
<dbReference type="GO" id="GO:0006654">
    <property type="term" value="P:phosphatidic acid biosynthetic process"/>
    <property type="evidence" value="ECO:0007669"/>
    <property type="project" value="TreeGrafter"/>
</dbReference>
<dbReference type="GO" id="GO:0042171">
    <property type="term" value="F:lysophosphatidic acid acyltransferase activity"/>
    <property type="evidence" value="ECO:0007669"/>
    <property type="project" value="TreeGrafter"/>
</dbReference>
<name>A0A0P1AXV0_PLAHL</name>
<keyword evidence="2" id="KW-0812">Transmembrane</keyword>
<comment type="similarity">
    <text evidence="1">Belongs to the peptidase S33 family. ABHD4/ABHD5 subfamily.</text>
</comment>